<proteinExistence type="predicted"/>
<name>A0A8C4PGS4_EQUAS</name>
<feature type="region of interest" description="Disordered" evidence="7">
    <location>
        <begin position="171"/>
        <end position="208"/>
    </location>
</feature>
<dbReference type="GO" id="GO:0032510">
    <property type="term" value="P:endosome to lysosome transport via multivesicular body sorting pathway"/>
    <property type="evidence" value="ECO:0007669"/>
    <property type="project" value="TreeGrafter"/>
</dbReference>
<dbReference type="GO" id="GO:0000813">
    <property type="term" value="C:ESCRT I complex"/>
    <property type="evidence" value="ECO:0007669"/>
    <property type="project" value="InterPro"/>
</dbReference>
<feature type="compositionally biased region" description="Low complexity" evidence="7">
    <location>
        <begin position="136"/>
        <end position="149"/>
    </location>
</feature>
<keyword evidence="3" id="KW-0963">Cytoplasm</keyword>
<reference evidence="9" key="1">
    <citation type="submission" date="2023-03" db="UniProtKB">
        <authorList>
            <consortium name="Ensembl"/>
        </authorList>
    </citation>
    <scope>IDENTIFICATION</scope>
</reference>
<evidence type="ECO:0000256" key="6">
    <source>
        <dbReference type="ARBA" id="ARBA00033024"/>
    </source>
</evidence>
<evidence type="ECO:0000259" key="8">
    <source>
        <dbReference type="PROSITE" id="PS51497"/>
    </source>
</evidence>
<feature type="compositionally biased region" description="Pro residues" evidence="7">
    <location>
        <begin position="304"/>
        <end position="315"/>
    </location>
</feature>
<evidence type="ECO:0000256" key="7">
    <source>
        <dbReference type="SAM" id="MobiDB-lite"/>
    </source>
</evidence>
<organism evidence="9">
    <name type="scientific">Equus asinus asinus</name>
    <dbReference type="NCBI Taxonomy" id="83772"/>
    <lineage>
        <taxon>Eukaryota</taxon>
        <taxon>Metazoa</taxon>
        <taxon>Chordata</taxon>
        <taxon>Craniata</taxon>
        <taxon>Vertebrata</taxon>
        <taxon>Euteleostomi</taxon>
        <taxon>Mammalia</taxon>
        <taxon>Eutheria</taxon>
        <taxon>Laurasiatheria</taxon>
        <taxon>Perissodactyla</taxon>
        <taxon>Equidae</taxon>
        <taxon>Equus</taxon>
    </lineage>
</organism>
<dbReference type="InterPro" id="IPR040335">
    <property type="entry name" value="MVB12A"/>
</dbReference>
<feature type="domain" description="UMA" evidence="8">
    <location>
        <begin position="229"/>
        <end position="279"/>
    </location>
</feature>
<dbReference type="GO" id="GO:0042058">
    <property type="term" value="P:regulation of epidermal growth factor receptor signaling pathway"/>
    <property type="evidence" value="ECO:0007669"/>
    <property type="project" value="TreeGrafter"/>
</dbReference>
<feature type="region of interest" description="Disordered" evidence="7">
    <location>
        <begin position="270"/>
        <end position="322"/>
    </location>
</feature>
<dbReference type="PROSITE" id="PS51497">
    <property type="entry name" value="UMA"/>
    <property type="match status" value="1"/>
</dbReference>
<evidence type="ECO:0000256" key="2">
    <source>
        <dbReference type="ARBA" id="ARBA00017653"/>
    </source>
</evidence>
<evidence type="ECO:0000256" key="4">
    <source>
        <dbReference type="ARBA" id="ARBA00023036"/>
    </source>
</evidence>
<accession>A0A8C4PGS4</accession>
<dbReference type="GO" id="GO:0005829">
    <property type="term" value="C:cytosol"/>
    <property type="evidence" value="ECO:0007669"/>
    <property type="project" value="TreeGrafter"/>
</dbReference>
<keyword evidence="4" id="KW-0729">SH3-binding</keyword>
<evidence type="ECO:0000313" key="9">
    <source>
        <dbReference type="Ensembl" id="ENSEASP00005003852.1"/>
    </source>
</evidence>
<dbReference type="Ensembl" id="ENSEAST00005004232.1">
    <property type="protein sequence ID" value="ENSEASP00005003852.1"/>
    <property type="gene ID" value="ENSEASG00005002931.1"/>
</dbReference>
<evidence type="ECO:0000256" key="1">
    <source>
        <dbReference type="ARBA" id="ARBA00004496"/>
    </source>
</evidence>
<dbReference type="GO" id="GO:0046755">
    <property type="term" value="P:viral budding"/>
    <property type="evidence" value="ECO:0007669"/>
    <property type="project" value="TreeGrafter"/>
</dbReference>
<dbReference type="Pfam" id="PF10240">
    <property type="entry name" value="DUF2464"/>
    <property type="match status" value="1"/>
</dbReference>
<dbReference type="GO" id="GO:0019075">
    <property type="term" value="P:virus maturation"/>
    <property type="evidence" value="ECO:0007669"/>
    <property type="project" value="TreeGrafter"/>
</dbReference>
<feature type="region of interest" description="Disordered" evidence="7">
    <location>
        <begin position="117"/>
        <end position="149"/>
    </location>
</feature>
<dbReference type="InterPro" id="IPR023340">
    <property type="entry name" value="UMA"/>
</dbReference>
<dbReference type="PANTHER" id="PTHR31612">
    <property type="entry name" value="MULTIVESICULAR BODY SUBUNIT 12A"/>
    <property type="match status" value="1"/>
</dbReference>
<dbReference type="InterPro" id="IPR018798">
    <property type="entry name" value="MVB12A/B"/>
</dbReference>
<dbReference type="GO" id="GO:0032801">
    <property type="term" value="P:receptor catabolic process"/>
    <property type="evidence" value="ECO:0007669"/>
    <property type="project" value="TreeGrafter"/>
</dbReference>
<protein>
    <recommendedName>
        <fullName evidence="2">Multivesicular body subunit 12A</fullName>
    </recommendedName>
    <alternativeName>
        <fullName evidence="6">ESCRT-I complex subunit MVB12A</fullName>
    </alternativeName>
    <alternativeName>
        <fullName evidence="5">Protein FAM125A</fullName>
    </alternativeName>
</protein>
<dbReference type="PANTHER" id="PTHR31612:SF2">
    <property type="entry name" value="MULTIVESICULAR BODY SUBUNIT 12A"/>
    <property type="match status" value="1"/>
</dbReference>
<sequence length="448" mass="47364">MSPRDWLVAFRARAYGASAPALTRPSGSCSSDFCPHSAVGRLLEVRGSPPPSAFGSEDGSWARARRGAADWPGLVVGLGAPAAGIQRDLQHRGGDARQLRQELRAEIWLLPVRQSLGQSGESAGERGGRNPGPGGQEPSPARLLPGLRPPGLQDMGGFAIWCKKAKVPRPVPKPRALSQDMRGLSLDPPSQPRSGLPERTLSRMGSRASTLRRNDSIYEASNLYGISAMDGVPFTLHPRFEGKSCSPLAFSAFADLTIKSLADIEEEVGDGTRMGCQDPPPRPQSLPQPHLTSQGQEIAQPLIPTTPPSSGPPQFLPHSVLSPPPVQLRLRGGEDGSCPPAPQRLVAPRQPLATRRLQPGSCAPLPILGTLGMESILDPQSPGGAAFLEEGTTWLFGDGVSHPWSLQGRGGGWMKPVPSSHSCQNSLGPGGLVGILLAINTALSRDWS</sequence>
<evidence type="ECO:0000256" key="3">
    <source>
        <dbReference type="ARBA" id="ARBA00022490"/>
    </source>
</evidence>
<dbReference type="AlphaFoldDB" id="A0A8C4PGS4"/>
<dbReference type="GO" id="GO:0017124">
    <property type="term" value="F:SH3 domain binding"/>
    <property type="evidence" value="ECO:0007669"/>
    <property type="project" value="UniProtKB-KW"/>
</dbReference>
<evidence type="ECO:0000256" key="5">
    <source>
        <dbReference type="ARBA" id="ARBA00033002"/>
    </source>
</evidence>
<comment type="subcellular location">
    <subcellularLocation>
        <location evidence="1">Cytoplasm</location>
    </subcellularLocation>
</comment>